<reference evidence="3 4" key="1">
    <citation type="journal article" date="2014" name="BMC Genomics">
        <title>Architecture and functions of a multipartite genome of the methylotrophic bacterium Paracoccus aminophilus JCM 7686, containing primary and secondary chromids.</title>
        <authorList>
            <person name="Dziewit L."/>
            <person name="Czarnecki J."/>
            <person name="Wibberg D."/>
            <person name="Radlinska M."/>
            <person name="Mrozek P."/>
            <person name="Szymczak M."/>
            <person name="Schluter A."/>
            <person name="Puhler A."/>
            <person name="Bartosik D."/>
        </authorList>
    </citation>
    <scope>NUCLEOTIDE SEQUENCE [LARGE SCALE GENOMIC DNA]</scope>
    <source>
        <strain evidence="3">JCM 7686</strain>
    </source>
</reference>
<dbReference type="InterPro" id="IPR053946">
    <property type="entry name" value="YscD_ppl_3rd"/>
</dbReference>
<evidence type="ECO:0000259" key="2">
    <source>
        <dbReference type="Pfam" id="PF23893"/>
    </source>
</evidence>
<dbReference type="Pfam" id="PF23893">
    <property type="entry name" value="Y4YQ_C"/>
    <property type="match status" value="1"/>
</dbReference>
<dbReference type="KEGG" id="pami:JCM7686_1769"/>
<dbReference type="PATRIC" id="fig|1367847.3.peg.1752"/>
<dbReference type="Pfam" id="PF21934">
    <property type="entry name" value="Yop-YscD_ppl_3rd"/>
    <property type="match status" value="1"/>
</dbReference>
<evidence type="ECO:0000259" key="1">
    <source>
        <dbReference type="Pfam" id="PF21934"/>
    </source>
</evidence>
<dbReference type="InterPro" id="IPR057770">
    <property type="entry name" value="YscD/Y4YQ_C"/>
</dbReference>
<dbReference type="EMBL" id="CP006650">
    <property type="protein sequence ID" value="AGT08870.1"/>
    <property type="molecule type" value="Genomic_DNA"/>
</dbReference>
<dbReference type="Proteomes" id="UP000015480">
    <property type="component" value="Chromosome"/>
</dbReference>
<protein>
    <submittedName>
        <fullName evidence="3">Uncharacterized protein</fullName>
    </submittedName>
</protein>
<evidence type="ECO:0000313" key="3">
    <source>
        <dbReference type="EMBL" id="AGT08870.1"/>
    </source>
</evidence>
<organism evidence="3 4">
    <name type="scientific">Paracoccus aminophilus JCM 7686</name>
    <dbReference type="NCBI Taxonomy" id="1367847"/>
    <lineage>
        <taxon>Bacteria</taxon>
        <taxon>Pseudomonadati</taxon>
        <taxon>Pseudomonadota</taxon>
        <taxon>Alphaproteobacteria</taxon>
        <taxon>Rhodobacterales</taxon>
        <taxon>Paracoccaceae</taxon>
        <taxon>Paracoccus</taxon>
    </lineage>
</organism>
<dbReference type="OrthoDB" id="7772665at2"/>
<dbReference type="RefSeq" id="WP_020950508.1">
    <property type="nucleotide sequence ID" value="NC_022041.1"/>
</dbReference>
<dbReference type="AlphaFoldDB" id="S5XZJ8"/>
<dbReference type="eggNOG" id="ENOG5032SWF">
    <property type="taxonomic scope" value="Bacteria"/>
</dbReference>
<gene>
    <name evidence="3" type="ORF">JCM7686_1769</name>
</gene>
<dbReference type="STRING" id="1367847.JCM7686_1769"/>
<keyword evidence="4" id="KW-1185">Reference proteome</keyword>
<feature type="domain" description="YscD-like Bon-like" evidence="1">
    <location>
        <begin position="202"/>
        <end position="261"/>
    </location>
</feature>
<evidence type="ECO:0000313" key="4">
    <source>
        <dbReference type="Proteomes" id="UP000015480"/>
    </source>
</evidence>
<name>S5XZJ8_PARAH</name>
<dbReference type="HOGENOM" id="CLU_854852_0_0_5"/>
<proteinExistence type="predicted"/>
<feature type="domain" description="YscD/Y4YQ C-terminal" evidence="2">
    <location>
        <begin position="271"/>
        <end position="323"/>
    </location>
</feature>
<accession>S5XZJ8</accession>
<sequence length="325" mass="33546">MGVETALFADEQAKTMAETKPFLLTVLSGPNAGASARFAPGKLSIGGGAGDQIILAGVAPGCLALRASAAHLRLVAKVEGLRLDEGGLGELHELPPEHPVEIALPVTLQLNDETAILLTQPGAVARAGISLQAGVGIFALTLAAGLWLGAEFGGGAARPTLMPLAQAEAATLTPEAPKTALPTRLAATSPRLVCGPDCVSEATAALAARLGEAGLSGLHLTSEAGVLRVRGTLSRDQAESWRQIRARFESDHGQSLPLISEIAEGQPAPVLAVASVWLGARPELRTKSGTVLRIGDMTNDGWRIEAISRSEIALARGDERLAVRF</sequence>